<evidence type="ECO:0000313" key="2">
    <source>
        <dbReference type="EMBL" id="MFC0050790.1"/>
    </source>
</evidence>
<protein>
    <recommendedName>
        <fullName evidence="4">DUF2868 domain-containing protein</fullName>
    </recommendedName>
</protein>
<reference evidence="2 3" key="1">
    <citation type="submission" date="2024-09" db="EMBL/GenBank/DDBJ databases">
        <authorList>
            <person name="Sun Q."/>
            <person name="Mori K."/>
        </authorList>
    </citation>
    <scope>NUCLEOTIDE SEQUENCE [LARGE SCALE GENOMIC DNA]</scope>
    <source>
        <strain evidence="2 3">KCTC 23315</strain>
    </source>
</reference>
<dbReference type="RefSeq" id="WP_377249062.1">
    <property type="nucleotide sequence ID" value="NZ_JBHLXP010000011.1"/>
</dbReference>
<keyword evidence="1" id="KW-0472">Membrane</keyword>
<sequence>MMELLERYLAAVAAELPVDQQQDIIRELRANLLDQIDALQQDGRLDEAQLSQLLLQQGHPVDVAQRFAPSAPLVASEDMPLYRTVLWHGAALVAVIALLKSLGGLVLADSINPVRLFLQLGFSFIDSFATLLLIVTAVFYLCGRAGWTKEWRQRQWHPTRLPHYPLARMKLSDSITDLTSTLFLLLLLWTPLWLSVEAQQHLPVRLAEGMEHWRYLLTFFAALSTAFALYRLTQLSWQRWSKWCYIADHLVFAVIFAAMALKGGVFIEPPQLTDGARFFWTHAAGSISYILLATAAVLVILAIAEYRHMRRL</sequence>
<gene>
    <name evidence="2" type="ORF">ACFFJP_21110</name>
</gene>
<feature type="transmembrane region" description="Helical" evidence="1">
    <location>
        <begin position="85"/>
        <end position="108"/>
    </location>
</feature>
<organism evidence="2 3">
    <name type="scientific">Rheinheimera tilapiae</name>
    <dbReference type="NCBI Taxonomy" id="875043"/>
    <lineage>
        <taxon>Bacteria</taxon>
        <taxon>Pseudomonadati</taxon>
        <taxon>Pseudomonadota</taxon>
        <taxon>Gammaproteobacteria</taxon>
        <taxon>Chromatiales</taxon>
        <taxon>Chromatiaceae</taxon>
        <taxon>Rheinheimera</taxon>
    </lineage>
</organism>
<evidence type="ECO:0000256" key="1">
    <source>
        <dbReference type="SAM" id="Phobius"/>
    </source>
</evidence>
<name>A0ABV6BIU1_9GAMM</name>
<feature type="transmembrane region" description="Helical" evidence="1">
    <location>
        <begin position="279"/>
        <end position="304"/>
    </location>
</feature>
<keyword evidence="1" id="KW-1133">Transmembrane helix</keyword>
<proteinExistence type="predicted"/>
<feature type="transmembrane region" description="Helical" evidence="1">
    <location>
        <begin position="245"/>
        <end position="267"/>
    </location>
</feature>
<comment type="caution">
    <text evidence="2">The sequence shown here is derived from an EMBL/GenBank/DDBJ whole genome shotgun (WGS) entry which is preliminary data.</text>
</comment>
<dbReference type="Proteomes" id="UP001589813">
    <property type="component" value="Unassembled WGS sequence"/>
</dbReference>
<dbReference type="EMBL" id="JBHLXP010000011">
    <property type="protein sequence ID" value="MFC0050790.1"/>
    <property type="molecule type" value="Genomic_DNA"/>
</dbReference>
<accession>A0ABV6BIU1</accession>
<evidence type="ECO:0008006" key="4">
    <source>
        <dbReference type="Google" id="ProtNLM"/>
    </source>
</evidence>
<keyword evidence="1" id="KW-0812">Transmembrane</keyword>
<feature type="transmembrane region" description="Helical" evidence="1">
    <location>
        <begin position="175"/>
        <end position="193"/>
    </location>
</feature>
<evidence type="ECO:0000313" key="3">
    <source>
        <dbReference type="Proteomes" id="UP001589813"/>
    </source>
</evidence>
<feature type="transmembrane region" description="Helical" evidence="1">
    <location>
        <begin position="213"/>
        <end position="233"/>
    </location>
</feature>
<feature type="transmembrane region" description="Helical" evidence="1">
    <location>
        <begin position="120"/>
        <end position="142"/>
    </location>
</feature>
<keyword evidence="3" id="KW-1185">Reference proteome</keyword>